<dbReference type="GO" id="GO:0005886">
    <property type="term" value="C:plasma membrane"/>
    <property type="evidence" value="ECO:0007669"/>
    <property type="project" value="UniProtKB-SubCell"/>
</dbReference>
<evidence type="ECO:0000259" key="9">
    <source>
        <dbReference type="Pfam" id="PF00662"/>
    </source>
</evidence>
<organism evidence="10 11">
    <name type="scientific">Methanohalobium evestigatum (strain ATCC BAA-1072 / DSM 3721 / NBRC 107634 / OCM 161 / Z-7303)</name>
    <dbReference type="NCBI Taxonomy" id="644295"/>
    <lineage>
        <taxon>Archaea</taxon>
        <taxon>Methanobacteriati</taxon>
        <taxon>Methanobacteriota</taxon>
        <taxon>Stenosarchaea group</taxon>
        <taxon>Methanomicrobia</taxon>
        <taxon>Methanosarcinales</taxon>
        <taxon>Methanosarcinaceae</taxon>
        <taxon>Methanohalobium</taxon>
    </lineage>
</organism>
<dbReference type="InterPro" id="IPR003918">
    <property type="entry name" value="NADH_UbQ_OxRdtase"/>
</dbReference>
<dbReference type="GO" id="GO:0008137">
    <property type="term" value="F:NADH dehydrogenase (ubiquinone) activity"/>
    <property type="evidence" value="ECO:0007669"/>
    <property type="project" value="InterPro"/>
</dbReference>
<dbReference type="NCBIfam" id="TIGR01972">
    <property type="entry name" value="NDH_I_M"/>
    <property type="match status" value="1"/>
</dbReference>
<protein>
    <submittedName>
        <fullName evidence="10">Proton-translocating NADH-quinone oxidoreductase, chain M</fullName>
    </submittedName>
</protein>
<evidence type="ECO:0000256" key="1">
    <source>
        <dbReference type="ARBA" id="ARBA00004651"/>
    </source>
</evidence>
<dbReference type="PANTHER" id="PTHR42703">
    <property type="entry name" value="NADH DEHYDROGENASE"/>
    <property type="match status" value="1"/>
</dbReference>
<accession>D7E768</accession>
<feature type="transmembrane region" description="Helical" evidence="7">
    <location>
        <begin position="137"/>
        <end position="155"/>
    </location>
</feature>
<dbReference type="GO" id="GO:0042773">
    <property type="term" value="P:ATP synthesis coupled electron transport"/>
    <property type="evidence" value="ECO:0007669"/>
    <property type="project" value="InterPro"/>
</dbReference>
<dbReference type="KEGG" id="mev:Metev_0921"/>
<dbReference type="PANTHER" id="PTHR42703:SF1">
    <property type="entry name" value="NA(+)_H(+) ANTIPORTER SUBUNIT D1"/>
    <property type="match status" value="1"/>
</dbReference>
<evidence type="ECO:0000256" key="7">
    <source>
        <dbReference type="SAM" id="Phobius"/>
    </source>
</evidence>
<dbReference type="EMBL" id="CP002069">
    <property type="protein sequence ID" value="ADI73817.1"/>
    <property type="molecule type" value="Genomic_DNA"/>
</dbReference>
<feature type="transmembrane region" description="Helical" evidence="7">
    <location>
        <begin position="12"/>
        <end position="31"/>
    </location>
</feature>
<feature type="transmembrane region" description="Helical" evidence="7">
    <location>
        <begin position="70"/>
        <end position="100"/>
    </location>
</feature>
<comment type="subcellular location">
    <subcellularLocation>
        <location evidence="1">Cell membrane</location>
        <topology evidence="1">Multi-pass membrane protein</topology>
    </subcellularLocation>
</comment>
<dbReference type="Pfam" id="PF00662">
    <property type="entry name" value="Proton_antipo_N"/>
    <property type="match status" value="1"/>
</dbReference>
<dbReference type="Pfam" id="PF00361">
    <property type="entry name" value="Proton_antipo_M"/>
    <property type="match status" value="1"/>
</dbReference>
<dbReference type="InterPro" id="IPR050586">
    <property type="entry name" value="CPA3_Na-H_Antiporter_D"/>
</dbReference>
<reference evidence="10 11" key="1">
    <citation type="submission" date="2010-06" db="EMBL/GenBank/DDBJ databases">
        <title>Complete sequence chromosome of Methanohalobium evestigatum Z-7303.</title>
        <authorList>
            <consortium name="US DOE Joint Genome Institute"/>
            <person name="Lucas S."/>
            <person name="Copeland A."/>
            <person name="Lapidus A."/>
            <person name="Cheng J.-F."/>
            <person name="Bruce D."/>
            <person name="Goodwin L."/>
            <person name="Pitluck S."/>
            <person name="Saunders E."/>
            <person name="Detter J.C."/>
            <person name="Han C."/>
            <person name="Tapia R."/>
            <person name="Land M."/>
            <person name="Hauser L."/>
            <person name="Kyrpides N."/>
            <person name="Mikhailova N."/>
            <person name="Sieprawska-Lupa M."/>
            <person name="Whitman W.B."/>
            <person name="Anderson I."/>
            <person name="Woyke T."/>
        </authorList>
    </citation>
    <scope>NUCLEOTIDE SEQUENCE [LARGE SCALE GENOMIC DNA]</scope>
    <source>
        <strain evidence="11">ATCC BAA-1072 / DSM 3721 / NBRC 107634 / OCM 161 / Z-7303</strain>
    </source>
</reference>
<dbReference type="PRINTS" id="PR01437">
    <property type="entry name" value="NUOXDRDTASE4"/>
</dbReference>
<comment type="similarity">
    <text evidence="2">Belongs to the complex I subunit 4 family.</text>
</comment>
<name>D7E768_METEZ</name>
<sequence length="514" mass="56094">MNIASITDHLPILMVAIPILFSALMMFLRSAPSVQKVINLTVSFGLLILSILLLINVLNNGIVVYEIGEWGKYGIVLVADLLSAGMVFLSSGISFLALLYSMDYMEEKSLGSTYHSLFNLLVAGINGTFLTGDIFNLFVFFEILLLSSCGLVVAYGKGGFTKSDHKMEATFKYLVLNMISSFIMLVAIASLYATVGTLNMADMAAKINVMSETGNLPWHIFPAALLFIVVFGNKAAIFPLHYWLPDVHPSAPSPISAMLSGVLIKVGAYGILRMFFLIFDGTLYMFQPIIIFLALVTIILGSISAVGQNDIKRLLAYSSISQIGYVFLGIGMGTVTTIAASLVYLVNHAVAKSMLFMASGSIIHEAGTRDMRKMGGMVNSAPFLSGMFLIGAMSVAGIPPMGGFIAKFVLFDSGITSKYYIPILIALVFAVFTVFYMIRAWQRIFWGEVRSEKYDEYHSHGLSWKMSVPILVLSVLVVVFGLYAEPLLSLAQSTASQIIDPQAYIDAVLTREVR</sequence>
<gene>
    <name evidence="10" type="ordered locus">Metev_0921</name>
</gene>
<feature type="transmembrane region" description="Helical" evidence="7">
    <location>
        <begin position="283"/>
        <end position="303"/>
    </location>
</feature>
<dbReference type="AlphaFoldDB" id="D7E768"/>
<dbReference type="HOGENOM" id="CLU_007100_9_2_2"/>
<keyword evidence="5 7" id="KW-1133">Transmembrane helix</keyword>
<dbReference type="RefSeq" id="WP_013194385.1">
    <property type="nucleotide sequence ID" value="NC_014253.1"/>
</dbReference>
<evidence type="ECO:0000313" key="11">
    <source>
        <dbReference type="Proteomes" id="UP000000391"/>
    </source>
</evidence>
<dbReference type="OrthoDB" id="371891at2157"/>
<dbReference type="InterPro" id="IPR001516">
    <property type="entry name" value="Proton_antipo_N"/>
</dbReference>
<evidence type="ECO:0000256" key="4">
    <source>
        <dbReference type="ARBA" id="ARBA00022692"/>
    </source>
</evidence>
<feature type="transmembrane region" description="Helical" evidence="7">
    <location>
        <begin position="216"/>
        <end position="243"/>
    </location>
</feature>
<dbReference type="GeneID" id="9346550"/>
<evidence type="ECO:0000256" key="2">
    <source>
        <dbReference type="ARBA" id="ARBA00009025"/>
    </source>
</evidence>
<evidence type="ECO:0000256" key="6">
    <source>
        <dbReference type="ARBA" id="ARBA00023136"/>
    </source>
</evidence>
<keyword evidence="3" id="KW-1003">Cell membrane</keyword>
<feature type="domain" description="NADH-Ubiquinone oxidoreductase (complex I) chain 5 N-terminal" evidence="9">
    <location>
        <begin position="77"/>
        <end position="107"/>
    </location>
</feature>
<feature type="transmembrane region" description="Helical" evidence="7">
    <location>
        <begin position="462"/>
        <end position="484"/>
    </location>
</feature>
<feature type="transmembrane region" description="Helical" evidence="7">
    <location>
        <begin position="37"/>
        <end position="58"/>
    </location>
</feature>
<feature type="transmembrane region" description="Helical" evidence="7">
    <location>
        <begin position="323"/>
        <end position="346"/>
    </location>
</feature>
<dbReference type="STRING" id="644295.Metev_0921"/>
<evidence type="ECO:0000256" key="3">
    <source>
        <dbReference type="ARBA" id="ARBA00022475"/>
    </source>
</evidence>
<evidence type="ECO:0000259" key="8">
    <source>
        <dbReference type="Pfam" id="PF00361"/>
    </source>
</evidence>
<evidence type="ECO:0000313" key="10">
    <source>
        <dbReference type="EMBL" id="ADI73817.1"/>
    </source>
</evidence>
<dbReference type="InterPro" id="IPR001750">
    <property type="entry name" value="ND/Mrp_TM"/>
</dbReference>
<keyword evidence="4 7" id="KW-0812">Transmembrane</keyword>
<feature type="transmembrane region" description="Helical" evidence="7">
    <location>
        <begin position="255"/>
        <end position="276"/>
    </location>
</feature>
<dbReference type="InterPro" id="IPR010227">
    <property type="entry name" value="NADH_Q_OxRdtase_chainM/4"/>
</dbReference>
<feature type="transmembrane region" description="Helical" evidence="7">
    <location>
        <begin position="419"/>
        <end position="441"/>
    </location>
</feature>
<proteinExistence type="inferred from homology"/>
<dbReference type="Proteomes" id="UP000000391">
    <property type="component" value="Chromosome"/>
</dbReference>
<keyword evidence="6 7" id="KW-0472">Membrane</keyword>
<feature type="domain" description="NADH:quinone oxidoreductase/Mrp antiporter transmembrane" evidence="8">
    <location>
        <begin position="133"/>
        <end position="433"/>
    </location>
</feature>
<evidence type="ECO:0000256" key="5">
    <source>
        <dbReference type="ARBA" id="ARBA00022989"/>
    </source>
</evidence>
<feature type="transmembrane region" description="Helical" evidence="7">
    <location>
        <begin position="381"/>
        <end position="399"/>
    </location>
</feature>
<keyword evidence="11" id="KW-1185">Reference proteome</keyword>
<feature type="transmembrane region" description="Helical" evidence="7">
    <location>
        <begin position="175"/>
        <end position="195"/>
    </location>
</feature>